<dbReference type="SUPFAM" id="SSF50182">
    <property type="entry name" value="Sm-like ribonucleoproteins"/>
    <property type="match status" value="1"/>
</dbReference>
<accession>A0A948TIL2</accession>
<dbReference type="GO" id="GO:0005886">
    <property type="term" value="C:plasma membrane"/>
    <property type="evidence" value="ECO:0007669"/>
    <property type="project" value="UniProtKB-SubCell"/>
</dbReference>
<dbReference type="GO" id="GO:0008381">
    <property type="term" value="F:mechanosensitive monoatomic ion channel activity"/>
    <property type="evidence" value="ECO:0007669"/>
    <property type="project" value="InterPro"/>
</dbReference>
<keyword evidence="6 8" id="KW-0472">Membrane</keyword>
<dbReference type="Proteomes" id="UP000777303">
    <property type="component" value="Unassembled WGS sequence"/>
</dbReference>
<dbReference type="Pfam" id="PF00924">
    <property type="entry name" value="MS_channel_2nd"/>
    <property type="match status" value="1"/>
</dbReference>
<dbReference type="PANTHER" id="PTHR30460:SF0">
    <property type="entry name" value="MODERATE CONDUCTANCE MECHANOSENSITIVE CHANNEL YBIO"/>
    <property type="match status" value="1"/>
</dbReference>
<feature type="transmembrane region" description="Helical" evidence="8">
    <location>
        <begin position="20"/>
        <end position="40"/>
    </location>
</feature>
<evidence type="ECO:0000256" key="5">
    <source>
        <dbReference type="ARBA" id="ARBA00022989"/>
    </source>
</evidence>
<comment type="similarity">
    <text evidence="2">Belongs to the MscS (TC 1.A.23) family.</text>
</comment>
<keyword evidence="5 8" id="KW-1133">Transmembrane helix</keyword>
<evidence type="ECO:0000256" key="6">
    <source>
        <dbReference type="ARBA" id="ARBA00023136"/>
    </source>
</evidence>
<dbReference type="Gene3D" id="2.30.30.60">
    <property type="match status" value="1"/>
</dbReference>
<dbReference type="InterPro" id="IPR011014">
    <property type="entry name" value="MscS_channel_TM-2"/>
</dbReference>
<evidence type="ECO:0000313" key="12">
    <source>
        <dbReference type="Proteomes" id="UP000777303"/>
    </source>
</evidence>
<feature type="transmembrane region" description="Helical" evidence="8">
    <location>
        <begin position="72"/>
        <end position="90"/>
    </location>
</feature>
<proteinExistence type="inferred from homology"/>
<dbReference type="InterPro" id="IPR049142">
    <property type="entry name" value="MS_channel_1st"/>
</dbReference>
<protein>
    <submittedName>
        <fullName evidence="11">Mechanosensitive ion channel family protein</fullName>
    </submittedName>
</protein>
<dbReference type="Pfam" id="PF21088">
    <property type="entry name" value="MS_channel_1st"/>
    <property type="match status" value="1"/>
</dbReference>
<evidence type="ECO:0000313" key="11">
    <source>
        <dbReference type="EMBL" id="MBU3851323.1"/>
    </source>
</evidence>
<keyword evidence="4 8" id="KW-0812">Transmembrane</keyword>
<dbReference type="PANTHER" id="PTHR30460">
    <property type="entry name" value="MODERATE CONDUCTANCE MECHANOSENSITIVE CHANNEL YBIO"/>
    <property type="match status" value="1"/>
</dbReference>
<dbReference type="InterPro" id="IPR023408">
    <property type="entry name" value="MscS_beta-dom_sf"/>
</dbReference>
<reference evidence="11" key="1">
    <citation type="journal article" date="2021" name="PeerJ">
        <title>Extensive microbial diversity within the chicken gut microbiome revealed by metagenomics and culture.</title>
        <authorList>
            <person name="Gilroy R."/>
            <person name="Ravi A."/>
            <person name="Getino M."/>
            <person name="Pursley I."/>
            <person name="Horton D.L."/>
            <person name="Alikhan N.F."/>
            <person name="Baker D."/>
            <person name="Gharbi K."/>
            <person name="Hall N."/>
            <person name="Watson M."/>
            <person name="Adriaenssens E.M."/>
            <person name="Foster-Nyarko E."/>
            <person name="Jarju S."/>
            <person name="Secka A."/>
            <person name="Antonio M."/>
            <person name="Oren A."/>
            <person name="Chaudhuri R.R."/>
            <person name="La Ragione R."/>
            <person name="Hildebrand F."/>
            <person name="Pallen M.J."/>
        </authorList>
    </citation>
    <scope>NUCLEOTIDE SEQUENCE</scope>
    <source>
        <strain evidence="11">F6-6636</strain>
    </source>
</reference>
<dbReference type="InterPro" id="IPR011066">
    <property type="entry name" value="MscS_channel_C_sf"/>
</dbReference>
<comment type="subcellular location">
    <subcellularLocation>
        <location evidence="1">Cell membrane</location>
        <topology evidence="1">Multi-pass membrane protein</topology>
    </subcellularLocation>
</comment>
<dbReference type="Gene3D" id="3.30.70.100">
    <property type="match status" value="1"/>
</dbReference>
<feature type="transmembrane region" description="Helical" evidence="8">
    <location>
        <begin position="96"/>
        <end position="115"/>
    </location>
</feature>
<dbReference type="SUPFAM" id="SSF82689">
    <property type="entry name" value="Mechanosensitive channel protein MscS (YggB), C-terminal domain"/>
    <property type="match status" value="1"/>
</dbReference>
<sequence>MHLSLITMQWFSKSSWQHISAHLFKICFQLVILTLIFAIIKRIGDNFIPHLFERKDNANGRLQTIKTLVHNAFAYVMIFFYLYGFLSILGVPVGTLIAGAGIFSLAIGFGAQGFVKDIINGFFILMEEQFDVGDSVTIGNISGTISAMGLRTTQVRSADGTLNFIPNRSIAIVSNHSRNDMRVLINLHLFPDTNLETVTKLIQNVNMTLKPQHPEIKSGPDILGLKDLGNGELAFQILMYVKNGTQGDIQSTFLQAYLAKLTAAGITLPTTTNINEK</sequence>
<reference evidence="11" key="2">
    <citation type="submission" date="2021-04" db="EMBL/GenBank/DDBJ databases">
        <authorList>
            <person name="Gilroy R."/>
        </authorList>
    </citation>
    <scope>NUCLEOTIDE SEQUENCE</scope>
    <source>
        <strain evidence="11">F6-6636</strain>
    </source>
</reference>
<evidence type="ECO:0000256" key="4">
    <source>
        <dbReference type="ARBA" id="ARBA00022692"/>
    </source>
</evidence>
<evidence type="ECO:0000256" key="1">
    <source>
        <dbReference type="ARBA" id="ARBA00004651"/>
    </source>
</evidence>
<evidence type="ECO:0000256" key="7">
    <source>
        <dbReference type="ARBA" id="ARBA00059688"/>
    </source>
</evidence>
<feature type="domain" description="Mechanosensitive ion channel MscS" evidence="9">
    <location>
        <begin position="115"/>
        <end position="178"/>
    </location>
</feature>
<evidence type="ECO:0000259" key="10">
    <source>
        <dbReference type="Pfam" id="PF21088"/>
    </source>
</evidence>
<evidence type="ECO:0000259" key="9">
    <source>
        <dbReference type="Pfam" id="PF00924"/>
    </source>
</evidence>
<dbReference type="EMBL" id="JAHLFS010000018">
    <property type="protein sequence ID" value="MBU3851323.1"/>
    <property type="molecule type" value="Genomic_DNA"/>
</dbReference>
<evidence type="ECO:0000256" key="8">
    <source>
        <dbReference type="SAM" id="Phobius"/>
    </source>
</evidence>
<dbReference type="Gene3D" id="1.10.287.1260">
    <property type="match status" value="1"/>
</dbReference>
<feature type="domain" description="Mechanosensitive ion channel transmembrane helices 2/3" evidence="10">
    <location>
        <begin position="72"/>
        <end position="112"/>
    </location>
</feature>
<dbReference type="InterPro" id="IPR010920">
    <property type="entry name" value="LSM_dom_sf"/>
</dbReference>
<comment type="function">
    <text evidence="7">May play a role in resistance to osmotic downshock.</text>
</comment>
<gene>
    <name evidence="11" type="ORF">H9901_01240</name>
</gene>
<name>A0A948TIL2_9LACO</name>
<keyword evidence="3" id="KW-1003">Cell membrane</keyword>
<dbReference type="FunFam" id="2.30.30.60:FF:000001">
    <property type="entry name" value="MscS Mechanosensitive ion channel"/>
    <property type="match status" value="1"/>
</dbReference>
<dbReference type="InterPro" id="IPR006685">
    <property type="entry name" value="MscS_channel_2nd"/>
</dbReference>
<comment type="caution">
    <text evidence="11">The sequence shown here is derived from an EMBL/GenBank/DDBJ whole genome shotgun (WGS) entry which is preliminary data.</text>
</comment>
<dbReference type="InterPro" id="IPR045276">
    <property type="entry name" value="YbiO_bact"/>
</dbReference>
<dbReference type="AlphaFoldDB" id="A0A948TIL2"/>
<evidence type="ECO:0000256" key="3">
    <source>
        <dbReference type="ARBA" id="ARBA00022475"/>
    </source>
</evidence>
<organism evidence="11 12">
    <name type="scientific">Candidatus Paralactobacillus gallistercoris</name>
    <dbReference type="NCBI Taxonomy" id="2838724"/>
    <lineage>
        <taxon>Bacteria</taxon>
        <taxon>Bacillati</taxon>
        <taxon>Bacillota</taxon>
        <taxon>Bacilli</taxon>
        <taxon>Lactobacillales</taxon>
        <taxon>Lactobacillaceae</taxon>
        <taxon>Lactobacillus</taxon>
    </lineage>
</organism>
<evidence type="ECO:0000256" key="2">
    <source>
        <dbReference type="ARBA" id="ARBA00008017"/>
    </source>
</evidence>
<dbReference type="SUPFAM" id="SSF82861">
    <property type="entry name" value="Mechanosensitive channel protein MscS (YggB), transmembrane region"/>
    <property type="match status" value="1"/>
</dbReference>